<dbReference type="Proteomes" id="UP000237347">
    <property type="component" value="Unassembled WGS sequence"/>
</dbReference>
<keyword evidence="3" id="KW-1185">Reference proteome</keyword>
<dbReference type="EMBL" id="PKMF04000144">
    <property type="protein sequence ID" value="KAK7847241.1"/>
    <property type="molecule type" value="Genomic_DNA"/>
</dbReference>
<accession>A0AAW0L978</accession>
<proteinExistence type="inferred from homology"/>
<protein>
    <submittedName>
        <fullName evidence="2">Serine carboxypeptidase-like 1</fullName>
    </submittedName>
</protein>
<dbReference type="SUPFAM" id="SSF53474">
    <property type="entry name" value="alpha/beta-Hydrolases"/>
    <property type="match status" value="1"/>
</dbReference>
<comment type="similarity">
    <text evidence="1">Belongs to the peptidase S10 family.</text>
</comment>
<dbReference type="InterPro" id="IPR001563">
    <property type="entry name" value="Peptidase_S10"/>
</dbReference>
<name>A0AAW0L978_QUESU</name>
<evidence type="ECO:0000313" key="2">
    <source>
        <dbReference type="EMBL" id="KAK7847241.1"/>
    </source>
</evidence>
<comment type="caution">
    <text evidence="2">The sequence shown here is derived from an EMBL/GenBank/DDBJ whole genome shotgun (WGS) entry which is preliminary data.</text>
</comment>
<dbReference type="GO" id="GO:0004185">
    <property type="term" value="F:serine-type carboxypeptidase activity"/>
    <property type="evidence" value="ECO:0007669"/>
    <property type="project" value="InterPro"/>
</dbReference>
<dbReference type="InterPro" id="IPR029058">
    <property type="entry name" value="AB_hydrolase_fold"/>
</dbReference>
<dbReference type="Gene3D" id="3.40.50.1820">
    <property type="entry name" value="alpha/beta hydrolase"/>
    <property type="match status" value="1"/>
</dbReference>
<gene>
    <name evidence="2" type="primary">SCPL1_4</name>
    <name evidence="2" type="ORF">CFP56_006977</name>
</gene>
<sequence length="62" mass="6981">MFVSRYIGADENEDVQLFYYFIESKGDPREDPLVLWITSGPGCSALLGIAFEIAHRKLVSKS</sequence>
<evidence type="ECO:0000313" key="3">
    <source>
        <dbReference type="Proteomes" id="UP000237347"/>
    </source>
</evidence>
<dbReference type="Pfam" id="PF00450">
    <property type="entry name" value="Peptidase_S10"/>
    <property type="match status" value="1"/>
</dbReference>
<dbReference type="GO" id="GO:0006508">
    <property type="term" value="P:proteolysis"/>
    <property type="evidence" value="ECO:0007669"/>
    <property type="project" value="InterPro"/>
</dbReference>
<reference evidence="2 3" key="1">
    <citation type="journal article" date="2018" name="Sci. Data">
        <title>The draft genome sequence of cork oak.</title>
        <authorList>
            <person name="Ramos A.M."/>
            <person name="Usie A."/>
            <person name="Barbosa P."/>
            <person name="Barros P.M."/>
            <person name="Capote T."/>
            <person name="Chaves I."/>
            <person name="Simoes F."/>
            <person name="Abreu I."/>
            <person name="Carrasquinho I."/>
            <person name="Faro C."/>
            <person name="Guimaraes J.B."/>
            <person name="Mendonca D."/>
            <person name="Nobrega F."/>
            <person name="Rodrigues L."/>
            <person name="Saibo N.J.M."/>
            <person name="Varela M.C."/>
            <person name="Egas C."/>
            <person name="Matos J."/>
            <person name="Miguel C.M."/>
            <person name="Oliveira M.M."/>
            <person name="Ricardo C.P."/>
            <person name="Goncalves S."/>
        </authorList>
    </citation>
    <scope>NUCLEOTIDE SEQUENCE [LARGE SCALE GENOMIC DNA]</scope>
    <source>
        <strain evidence="3">cv. HL8</strain>
    </source>
</reference>
<organism evidence="2 3">
    <name type="scientific">Quercus suber</name>
    <name type="common">Cork oak</name>
    <dbReference type="NCBI Taxonomy" id="58331"/>
    <lineage>
        <taxon>Eukaryota</taxon>
        <taxon>Viridiplantae</taxon>
        <taxon>Streptophyta</taxon>
        <taxon>Embryophyta</taxon>
        <taxon>Tracheophyta</taxon>
        <taxon>Spermatophyta</taxon>
        <taxon>Magnoliopsida</taxon>
        <taxon>eudicotyledons</taxon>
        <taxon>Gunneridae</taxon>
        <taxon>Pentapetalae</taxon>
        <taxon>rosids</taxon>
        <taxon>fabids</taxon>
        <taxon>Fagales</taxon>
        <taxon>Fagaceae</taxon>
        <taxon>Quercus</taxon>
    </lineage>
</organism>
<dbReference type="AlphaFoldDB" id="A0AAW0L978"/>
<evidence type="ECO:0000256" key="1">
    <source>
        <dbReference type="ARBA" id="ARBA00009431"/>
    </source>
</evidence>